<dbReference type="Gene3D" id="3.30.379.10">
    <property type="entry name" value="Chitobiase/beta-hexosaminidase domain 2-like"/>
    <property type="match status" value="1"/>
</dbReference>
<evidence type="ECO:0000256" key="6">
    <source>
        <dbReference type="PIRSR" id="PIRSR625705-1"/>
    </source>
</evidence>
<keyword evidence="4" id="KW-0378">Hydrolase</keyword>
<reference evidence="9" key="1">
    <citation type="journal article" date="2020" name="mSystems">
        <title>Genome- and Community-Level Interaction Insights into Carbon Utilization and Element Cycling Functions of Hydrothermarchaeota in Hydrothermal Sediment.</title>
        <authorList>
            <person name="Zhou Z."/>
            <person name="Liu Y."/>
            <person name="Xu W."/>
            <person name="Pan J."/>
            <person name="Luo Z.H."/>
            <person name="Li M."/>
        </authorList>
    </citation>
    <scope>NUCLEOTIDE SEQUENCE [LARGE SCALE GENOMIC DNA]</scope>
    <source>
        <strain evidence="9">SpSt-210</strain>
    </source>
</reference>
<dbReference type="InterPro" id="IPR029018">
    <property type="entry name" value="Hex-like_dom2"/>
</dbReference>
<feature type="domain" description="Beta-hexosaminidase bacterial type N-terminal" evidence="8">
    <location>
        <begin position="9"/>
        <end position="148"/>
    </location>
</feature>
<dbReference type="InterPro" id="IPR015883">
    <property type="entry name" value="Glyco_hydro_20_cat"/>
</dbReference>
<dbReference type="EC" id="3.2.1.52" evidence="3"/>
<dbReference type="GO" id="GO:0004563">
    <property type="term" value="F:beta-N-acetylhexosaminidase activity"/>
    <property type="evidence" value="ECO:0007669"/>
    <property type="project" value="UniProtKB-EC"/>
</dbReference>
<feature type="domain" description="Glycoside hydrolase family 20 catalytic" evidence="7">
    <location>
        <begin position="152"/>
        <end position="363"/>
    </location>
</feature>
<dbReference type="GO" id="GO:0030203">
    <property type="term" value="P:glycosaminoglycan metabolic process"/>
    <property type="evidence" value="ECO:0007669"/>
    <property type="project" value="TreeGrafter"/>
</dbReference>
<dbReference type="Gene3D" id="3.20.20.80">
    <property type="entry name" value="Glycosidases"/>
    <property type="match status" value="1"/>
</dbReference>
<evidence type="ECO:0000256" key="3">
    <source>
        <dbReference type="ARBA" id="ARBA00012663"/>
    </source>
</evidence>
<dbReference type="PRINTS" id="PR00738">
    <property type="entry name" value="GLHYDRLASE20"/>
</dbReference>
<dbReference type="PANTHER" id="PTHR22600:SF57">
    <property type="entry name" value="BETA-N-ACETYLHEXOSAMINIDASE"/>
    <property type="match status" value="1"/>
</dbReference>
<organism evidence="9">
    <name type="scientific">Thermorudis peleae</name>
    <dbReference type="NCBI Taxonomy" id="1382356"/>
    <lineage>
        <taxon>Bacteria</taxon>
        <taxon>Pseudomonadati</taxon>
        <taxon>Thermomicrobiota</taxon>
        <taxon>Thermomicrobia</taxon>
        <taxon>Thermomicrobia incertae sedis</taxon>
        <taxon>Thermorudis</taxon>
    </lineage>
</organism>
<comment type="catalytic activity">
    <reaction evidence="1">
        <text>Hydrolysis of terminal non-reducing N-acetyl-D-hexosamine residues in N-acetyl-beta-D-hexosaminides.</text>
        <dbReference type="EC" id="3.2.1.52"/>
    </reaction>
</comment>
<dbReference type="CDD" id="cd06565">
    <property type="entry name" value="GH20_GcnA-like"/>
    <property type="match status" value="1"/>
</dbReference>
<evidence type="ECO:0000256" key="1">
    <source>
        <dbReference type="ARBA" id="ARBA00001231"/>
    </source>
</evidence>
<dbReference type="PANTHER" id="PTHR22600">
    <property type="entry name" value="BETA-HEXOSAMINIDASE"/>
    <property type="match status" value="1"/>
</dbReference>
<dbReference type="InterPro" id="IPR017853">
    <property type="entry name" value="GH"/>
</dbReference>
<sequence length="705" mass="79058">MTSNDRDMPPLIPAPRHFAYGTATEAFLIDATTEIVIGAEAGEETLFAARQLKAAVRDATGLTLALRRAYAPLDGTGRLALLRVDRDEGIPQETLAELGPEGYTLEVTPQRIVVAANTEAGLFYGVQTLRQLLRTQGRRIPALTIRDWPALAHRGVMLDISRGKVPTLQTLFALVDGLAEYKYNHLQLYTEHTFSFPSHPAISAGADPLTADDILALDRYCRERHIELVPNLQSYGHLRRMLSLPQYAHLDEVGWQWSLTPAREETYRLLDELYAEFLPAFSSRWFNVNCDETWDLGTGQSKALAQEIGKGRLYLRHILRLRELAAKHGRRIMLWADILLYHPELVSELPSDVLLLDWWYEAQDRYPSAERLGALGREFWVCPGTSSWNTLFPRLDNALANIRNFVRDGLAAGATGMLLTDWGDYGHYQPLSLSWYPYLYGAATAWTGARTTPEEFDRAFAPLFLSRPAGDRSIQAIRRLGRAVMAPTLGLRNRSNSAYALFDDPLAGKLVAAADPGALAELEAAAHDALQAWAQLPNPALRHDYTFVARLIAFAASKVLLSQRLRRTLRSLPDPVSDLARSEGLAQLDADIAALRASRSQLAALAREFELCWLRHARRSEIHLTLDRFAALDRRYEAALAWLDEQRGRYASGQPVDAEATSYDPGPYYPLWEEGLQSILRLVDLIGKEELPPDLRQYLEQEGLI</sequence>
<name>A0A831X0G8_9BACT</name>
<dbReference type="GO" id="GO:0016020">
    <property type="term" value="C:membrane"/>
    <property type="evidence" value="ECO:0007669"/>
    <property type="project" value="TreeGrafter"/>
</dbReference>
<protein>
    <recommendedName>
        <fullName evidence="3">beta-N-acetylhexosaminidase</fullName>
        <ecNumber evidence="3">3.2.1.52</ecNumber>
    </recommendedName>
</protein>
<comment type="similarity">
    <text evidence="2">Belongs to the glycosyl hydrolase 20 family.</text>
</comment>
<proteinExistence type="inferred from homology"/>
<evidence type="ECO:0000256" key="5">
    <source>
        <dbReference type="ARBA" id="ARBA00023295"/>
    </source>
</evidence>
<dbReference type="AlphaFoldDB" id="A0A831X0G8"/>
<dbReference type="InterPro" id="IPR015882">
    <property type="entry name" value="HEX_bac_N"/>
</dbReference>
<dbReference type="InterPro" id="IPR025705">
    <property type="entry name" value="Beta_hexosaminidase_sua/sub"/>
</dbReference>
<keyword evidence="5" id="KW-0326">Glycosidase</keyword>
<evidence type="ECO:0000259" key="7">
    <source>
        <dbReference type="Pfam" id="PF00728"/>
    </source>
</evidence>
<dbReference type="Pfam" id="PF00728">
    <property type="entry name" value="Glyco_hydro_20"/>
    <property type="match status" value="1"/>
</dbReference>
<gene>
    <name evidence="9" type="ORF">ENP34_07795</name>
</gene>
<dbReference type="GO" id="GO:0005975">
    <property type="term" value="P:carbohydrate metabolic process"/>
    <property type="evidence" value="ECO:0007669"/>
    <property type="project" value="InterPro"/>
</dbReference>
<evidence type="ECO:0000259" key="8">
    <source>
        <dbReference type="Pfam" id="PF02838"/>
    </source>
</evidence>
<dbReference type="SUPFAM" id="SSF55545">
    <property type="entry name" value="beta-N-acetylhexosaminidase-like domain"/>
    <property type="match status" value="1"/>
</dbReference>
<dbReference type="SUPFAM" id="SSF51445">
    <property type="entry name" value="(Trans)glycosidases"/>
    <property type="match status" value="1"/>
</dbReference>
<evidence type="ECO:0000256" key="4">
    <source>
        <dbReference type="ARBA" id="ARBA00022801"/>
    </source>
</evidence>
<comment type="caution">
    <text evidence="9">The sequence shown here is derived from an EMBL/GenBank/DDBJ whole genome shotgun (WGS) entry which is preliminary data.</text>
</comment>
<dbReference type="EMBL" id="DSIY01000189">
    <property type="protein sequence ID" value="HEG91329.1"/>
    <property type="molecule type" value="Genomic_DNA"/>
</dbReference>
<evidence type="ECO:0000313" key="9">
    <source>
        <dbReference type="EMBL" id="HEG91329.1"/>
    </source>
</evidence>
<dbReference type="Pfam" id="PF02838">
    <property type="entry name" value="Glyco_hydro_20b"/>
    <property type="match status" value="1"/>
</dbReference>
<evidence type="ECO:0000256" key="2">
    <source>
        <dbReference type="ARBA" id="ARBA00006285"/>
    </source>
</evidence>
<accession>A0A831X0G8</accession>
<feature type="active site" description="Proton donor" evidence="6">
    <location>
        <position position="292"/>
    </location>
</feature>